<comment type="caution">
    <text evidence="2">The sequence shown here is derived from an EMBL/GenBank/DDBJ whole genome shotgun (WGS) entry which is preliminary data.</text>
</comment>
<proteinExistence type="predicted"/>
<protein>
    <submittedName>
        <fullName evidence="2">Uncharacterized protein</fullName>
    </submittedName>
</protein>
<organism evidence="2 3">
    <name type="scientific">Oryzias melastigma</name>
    <name type="common">Marine medaka</name>
    <dbReference type="NCBI Taxonomy" id="30732"/>
    <lineage>
        <taxon>Eukaryota</taxon>
        <taxon>Metazoa</taxon>
        <taxon>Chordata</taxon>
        <taxon>Craniata</taxon>
        <taxon>Vertebrata</taxon>
        <taxon>Euteleostomi</taxon>
        <taxon>Actinopterygii</taxon>
        <taxon>Neopterygii</taxon>
        <taxon>Teleostei</taxon>
        <taxon>Neoteleostei</taxon>
        <taxon>Acanthomorphata</taxon>
        <taxon>Ovalentaria</taxon>
        <taxon>Atherinomorphae</taxon>
        <taxon>Beloniformes</taxon>
        <taxon>Adrianichthyidae</taxon>
        <taxon>Oryziinae</taxon>
        <taxon>Oryzias</taxon>
    </lineage>
</organism>
<evidence type="ECO:0000313" key="3">
    <source>
        <dbReference type="Proteomes" id="UP000646548"/>
    </source>
</evidence>
<accession>A0A834L309</accession>
<evidence type="ECO:0000313" key="2">
    <source>
        <dbReference type="EMBL" id="KAF6739467.1"/>
    </source>
</evidence>
<feature type="region of interest" description="Disordered" evidence="1">
    <location>
        <begin position="1"/>
        <end position="110"/>
    </location>
</feature>
<feature type="compositionally biased region" description="Basic residues" evidence="1">
    <location>
        <begin position="77"/>
        <end position="90"/>
    </location>
</feature>
<dbReference type="Proteomes" id="UP000646548">
    <property type="component" value="Unassembled WGS sequence"/>
</dbReference>
<gene>
    <name evidence="2" type="ORF">FQA47_018294</name>
</gene>
<reference evidence="2" key="1">
    <citation type="journal article" name="BMC Genomics">
        <title>Long-read sequencing and de novo genome assembly of marine medaka (Oryzias melastigma).</title>
        <authorList>
            <person name="Liang P."/>
            <person name="Saqib H.S.A."/>
            <person name="Ni X."/>
            <person name="Shen Y."/>
        </authorList>
    </citation>
    <scope>NUCLEOTIDE SEQUENCE</scope>
    <source>
        <strain evidence="2">Bigg-433</strain>
    </source>
</reference>
<evidence type="ECO:0000256" key="1">
    <source>
        <dbReference type="SAM" id="MobiDB-lite"/>
    </source>
</evidence>
<feature type="compositionally biased region" description="Polar residues" evidence="1">
    <location>
        <begin position="101"/>
        <end position="110"/>
    </location>
</feature>
<dbReference type="AlphaFoldDB" id="A0A834L309"/>
<sequence>MVAQQLVPHGTASELGPPAPPRAVLTFNKRGPAPALPRNGGAARISSPDGGAAPARSRADNNETGAQLAPPPDVHRPSARRGSGLHRNRLHTPPPNRPRTSESQRSPENFVHQSACRTGHCGSAGTVQILQILQILSCLLSGSSIPVLPVGFPSRSSSSLLQDRLYKACGYLSSDLSVKTRVQLTSS</sequence>
<name>A0A834L309_ORYME</name>
<dbReference type="EMBL" id="WKFB01000006">
    <property type="protein sequence ID" value="KAF6739467.1"/>
    <property type="molecule type" value="Genomic_DNA"/>
</dbReference>